<evidence type="ECO:0000256" key="1">
    <source>
        <dbReference type="SAM" id="Phobius"/>
    </source>
</evidence>
<organism evidence="2 3">
    <name type="scientific">Enterobacter vonholyi</name>
    <dbReference type="NCBI Taxonomy" id="2797505"/>
    <lineage>
        <taxon>Bacteria</taxon>
        <taxon>Pseudomonadati</taxon>
        <taxon>Pseudomonadota</taxon>
        <taxon>Gammaproteobacteria</taxon>
        <taxon>Enterobacterales</taxon>
        <taxon>Enterobacteriaceae</taxon>
        <taxon>Enterobacter</taxon>
    </lineage>
</organism>
<keyword evidence="1" id="KW-0472">Membrane</keyword>
<dbReference type="RefSeq" id="WP_325848923.1">
    <property type="nucleotide sequence ID" value="NZ_JALLMC010000011.1"/>
</dbReference>
<comment type="caution">
    <text evidence="2">The sequence shown here is derived from an EMBL/GenBank/DDBJ whole genome shotgun (WGS) entry which is preliminary data.</text>
</comment>
<dbReference type="EMBL" id="JALLMC010000011">
    <property type="protein sequence ID" value="MEB6412240.1"/>
    <property type="molecule type" value="Genomic_DNA"/>
</dbReference>
<gene>
    <name evidence="2" type="ORF">MXM28_21435</name>
</gene>
<name>A0ABU6E8V2_9ENTR</name>
<evidence type="ECO:0000313" key="3">
    <source>
        <dbReference type="Proteomes" id="UP001306510"/>
    </source>
</evidence>
<reference evidence="2 3" key="1">
    <citation type="submission" date="2022-04" db="EMBL/GenBank/DDBJ databases">
        <title>Whole genome surviellance of AMR bacteria from Assam, India: One Health Study.</title>
        <authorList>
            <person name="Mendem S.K."/>
            <person name="Rakshit O."/>
            <person name="Murugesan D."/>
            <person name="Shome R."/>
            <person name="Raisen C."/>
            <person name="Holmes M.A."/>
            <person name="Saikia K."/>
            <person name="Shome B.R."/>
        </authorList>
    </citation>
    <scope>NUCLEOTIDE SEQUENCE [LARGE SCALE GENOMIC DNA]</scope>
    <source>
        <strain evidence="2 3">MGG-11lp</strain>
    </source>
</reference>
<proteinExistence type="predicted"/>
<evidence type="ECO:0000313" key="2">
    <source>
        <dbReference type="EMBL" id="MEB6412240.1"/>
    </source>
</evidence>
<keyword evidence="1" id="KW-0812">Transmembrane</keyword>
<feature type="transmembrane region" description="Helical" evidence="1">
    <location>
        <begin position="46"/>
        <end position="71"/>
    </location>
</feature>
<sequence length="123" mass="13504">MLEHLIQVVGEAHPLRSYLKLFFDITTGLPIVLAKKGHKSWQAEKYQHACLCFGLAMMYVVFLAGMALVLAPMFKTMMMAKLATSPATGVIVNMVCQGVMTGCKAAVRKVIGKIVTAIDRKFL</sequence>
<dbReference type="Proteomes" id="UP001306510">
    <property type="component" value="Unassembled WGS sequence"/>
</dbReference>
<keyword evidence="3" id="KW-1185">Reference proteome</keyword>
<protein>
    <submittedName>
        <fullName evidence="2">Uncharacterized protein</fullName>
    </submittedName>
</protein>
<keyword evidence="1" id="KW-1133">Transmembrane helix</keyword>
<accession>A0ABU6E8V2</accession>